<proteinExistence type="predicted"/>
<dbReference type="AlphaFoldDB" id="A0A941D3C9"/>
<dbReference type="PANTHER" id="PTHR34322">
    <property type="entry name" value="TRANSPOSASE, Y1_TNP DOMAIN-CONTAINING"/>
    <property type="match status" value="1"/>
</dbReference>
<organism evidence="1 2">
    <name type="scientific">Phenylobacterium glaciei</name>
    <dbReference type="NCBI Taxonomy" id="2803784"/>
    <lineage>
        <taxon>Bacteria</taxon>
        <taxon>Pseudomonadati</taxon>
        <taxon>Pseudomonadota</taxon>
        <taxon>Alphaproteobacteria</taxon>
        <taxon>Caulobacterales</taxon>
        <taxon>Caulobacteraceae</taxon>
        <taxon>Phenylobacterium</taxon>
    </lineage>
</organism>
<dbReference type="GO" id="GO:0006313">
    <property type="term" value="P:DNA transposition"/>
    <property type="evidence" value="ECO:0007669"/>
    <property type="project" value="InterPro"/>
</dbReference>
<keyword evidence="2" id="KW-1185">Reference proteome</keyword>
<dbReference type="GO" id="GO:0004803">
    <property type="term" value="F:transposase activity"/>
    <property type="evidence" value="ECO:0007669"/>
    <property type="project" value="InterPro"/>
</dbReference>
<dbReference type="Gene3D" id="3.30.70.1290">
    <property type="entry name" value="Transposase IS200-like"/>
    <property type="match status" value="1"/>
</dbReference>
<evidence type="ECO:0000313" key="1">
    <source>
        <dbReference type="EMBL" id="MBR7621381.1"/>
    </source>
</evidence>
<comment type="caution">
    <text evidence="1">The sequence shown here is derived from an EMBL/GenBank/DDBJ whole genome shotgun (WGS) entry which is preliminary data.</text>
</comment>
<name>A0A941D3C9_9CAUL</name>
<dbReference type="GO" id="GO:0003677">
    <property type="term" value="F:DNA binding"/>
    <property type="evidence" value="ECO:0007669"/>
    <property type="project" value="InterPro"/>
</dbReference>
<dbReference type="EMBL" id="JAGSGD010000001">
    <property type="protein sequence ID" value="MBR7621381.1"/>
    <property type="molecule type" value="Genomic_DNA"/>
</dbReference>
<reference evidence="1" key="1">
    <citation type="submission" date="2021-04" db="EMBL/GenBank/DDBJ databases">
        <title>Draft genome assembly of strain Phenylobacterium sp. 20VBR1 using MiniION and Illumina platforms.</title>
        <authorList>
            <person name="Thomas F.A."/>
            <person name="Krishnan K.P."/>
            <person name="Sinha R.K."/>
        </authorList>
    </citation>
    <scope>NUCLEOTIDE SEQUENCE</scope>
    <source>
        <strain evidence="1">20VBR1</strain>
    </source>
</reference>
<sequence>MTPSHVDGLRATFAEAHRRYSARIHSRLKLTGHLWQGRFSSTAMDERHLIAAARYVAMNPVAAGMTRRAQDWPWSSAGAHLEGADDGVVVTAPLLARMPDFAGMLAGAEDEAAIRALLASRTTGRPVGADDWIKALEGQTGRRRGFGGFGDGISIGWIVADLNRQLITCRRIMRIMPS</sequence>
<dbReference type="InterPro" id="IPR036515">
    <property type="entry name" value="Transposase_17_sf"/>
</dbReference>
<dbReference type="SUPFAM" id="SSF143422">
    <property type="entry name" value="Transposase IS200-like"/>
    <property type="match status" value="1"/>
</dbReference>
<dbReference type="RefSeq" id="WP_215342502.1">
    <property type="nucleotide sequence ID" value="NZ_JAGSGD010000001.1"/>
</dbReference>
<dbReference type="PANTHER" id="PTHR34322:SF2">
    <property type="entry name" value="TRANSPOSASE IS200-LIKE DOMAIN-CONTAINING PROTEIN"/>
    <property type="match status" value="1"/>
</dbReference>
<accession>A0A941D3C9</accession>
<protein>
    <recommendedName>
        <fullName evidence="3">Transposase</fullName>
    </recommendedName>
</protein>
<evidence type="ECO:0000313" key="2">
    <source>
        <dbReference type="Proteomes" id="UP000622580"/>
    </source>
</evidence>
<evidence type="ECO:0008006" key="3">
    <source>
        <dbReference type="Google" id="ProtNLM"/>
    </source>
</evidence>
<dbReference type="Proteomes" id="UP000622580">
    <property type="component" value="Unassembled WGS sequence"/>
</dbReference>
<gene>
    <name evidence="1" type="ORF">JKL49_18455</name>
</gene>